<dbReference type="Pfam" id="PF13832">
    <property type="entry name" value="zf-HC5HC2H_2"/>
    <property type="match status" value="1"/>
</dbReference>
<protein>
    <recommendedName>
        <fullName evidence="10">PHD-type domain-containing protein</fullName>
    </recommendedName>
</protein>
<feature type="domain" description="PHD-type" evidence="7">
    <location>
        <begin position="229"/>
        <end position="279"/>
    </location>
</feature>
<dbReference type="InterPro" id="IPR013083">
    <property type="entry name" value="Znf_RING/FYVE/PHD"/>
</dbReference>
<sequence>MAPADATGAAFEAGGGGGMEGSLTGVGGGVALRVAATWAASGGASAIAERARAAAAAMPKDRAESLQALPQEVLAAKEERARVPQEKARRGRSGSSARPKEPKKSEPVGRLAWTACDVVDIPEVSFRMYCDDYFRDLSAADIAALLPPQGGSAGADAPFFRIPATGRPYEERWKDEDAAEAARLAKIRSEQAAASRRKRAIAAMNRDSGGVPGVPEIVTVISPNNDAEADVCHVCCDGTSVEGNRIIYCEQCNVPVHQICYGVNEVPDGPWLCTPCSQGVVGAKCMLCTVPGGALKPVRNMDGSIPSQVGVPPAGPAGGAQSNALGASGQGNAELGAAGASFAHLFCSQWVPETFVVDTEKMSPIEGVHQIRRDRLRLVCGVCNQKTGACIQCAHGNCVAAFHPTCARASKWRMEIRSKGGSIDELELKAYCGKHSKLRAENDAKISAAMGTARAGVSLTNGCAPSSANAGKQTSGTDCPEGEPANYLDTCQPSEVASLLRQTLPLRGMTLGQVATKMGTQQRELSSWLTNPIQNAIITAAAREWLRVGPRATGRPAAPARAVAPAPSVPPPSNSAAPTRELQAAKQAVPAAKAASGKAATLPAKIPEPPERLHPLTAKLLATTDSLPAPIVLGSEAAERIAARHAELVASDTESKANLGRCAVCVVQRKGRCGTDTAPAKCLKRAPVAEKKPGTPSAPPPPAAASAPAGKKGNLDGLGAFVPSLLPPGDALLPSLEATKALLGCDECQRLLATAPEDEVTGELILAQHELIMQRRANEKIFAVVLERAMDDIDAQAKERAKRLARNTDVEALAESLKEAKRLQRKEIRDRSREEAKRSAANLATSIIEDRPRVRDRDTRKRERKDELSEEMSAAIVHAGACLQRVRDMRRDCEQLRTIVERVARRERVKREIVATELQIQEAKKAANGTPKSAKRSRH</sequence>
<keyword evidence="3" id="KW-0862">Zinc</keyword>
<feature type="region of interest" description="Disordered" evidence="6">
    <location>
        <begin position="552"/>
        <end position="611"/>
    </location>
</feature>
<feature type="region of interest" description="Disordered" evidence="6">
    <location>
        <begin position="689"/>
        <end position="711"/>
    </location>
</feature>
<feature type="coiled-coil region" evidence="5">
    <location>
        <begin position="886"/>
        <end position="926"/>
    </location>
</feature>
<dbReference type="InterPro" id="IPR034732">
    <property type="entry name" value="EPHD"/>
</dbReference>
<evidence type="ECO:0000256" key="5">
    <source>
        <dbReference type="SAM" id="Coils"/>
    </source>
</evidence>
<dbReference type="SMART" id="SM00249">
    <property type="entry name" value="PHD"/>
    <property type="match status" value="2"/>
</dbReference>
<feature type="compositionally biased region" description="Basic and acidic residues" evidence="6">
    <location>
        <begin position="98"/>
        <end position="107"/>
    </location>
</feature>
<dbReference type="InterPro" id="IPR011011">
    <property type="entry name" value="Znf_FYVE_PHD"/>
</dbReference>
<dbReference type="PROSITE" id="PS01359">
    <property type="entry name" value="ZF_PHD_1"/>
    <property type="match status" value="1"/>
</dbReference>
<evidence type="ECO:0000256" key="2">
    <source>
        <dbReference type="ARBA" id="ARBA00022771"/>
    </source>
</evidence>
<dbReference type="InterPro" id="IPR019786">
    <property type="entry name" value="Zinc_finger_PHD-type_CS"/>
</dbReference>
<dbReference type="AlphaFoldDB" id="A0A7R9U004"/>
<keyword evidence="5" id="KW-0175">Coiled coil</keyword>
<feature type="compositionally biased region" description="Basic and acidic residues" evidence="6">
    <location>
        <begin position="848"/>
        <end position="867"/>
    </location>
</feature>
<accession>A0A7R9U004</accession>
<reference evidence="9" key="1">
    <citation type="submission" date="2021-01" db="EMBL/GenBank/DDBJ databases">
        <authorList>
            <person name="Corre E."/>
            <person name="Pelletier E."/>
            <person name="Niang G."/>
            <person name="Scheremetjew M."/>
            <person name="Finn R."/>
            <person name="Kale V."/>
            <person name="Holt S."/>
            <person name="Cochrane G."/>
            <person name="Meng A."/>
            <person name="Brown T."/>
            <person name="Cohen L."/>
        </authorList>
    </citation>
    <scope>NUCLEOTIDE SEQUENCE</scope>
    <source>
        <strain evidence="9">CCMP1413</strain>
    </source>
</reference>
<dbReference type="PROSITE" id="PS50016">
    <property type="entry name" value="ZF_PHD_2"/>
    <property type="match status" value="1"/>
</dbReference>
<evidence type="ECO:0000313" key="9">
    <source>
        <dbReference type="EMBL" id="CAD8250128.1"/>
    </source>
</evidence>
<feature type="compositionally biased region" description="Basic and acidic residues" evidence="6">
    <location>
        <begin position="76"/>
        <end position="88"/>
    </location>
</feature>
<gene>
    <name evidence="9" type="ORF">PCOL08062_LOCUS11660</name>
</gene>
<dbReference type="InterPro" id="IPR050701">
    <property type="entry name" value="Histone_Mod_Regulator"/>
</dbReference>
<dbReference type="Pfam" id="PF13831">
    <property type="entry name" value="PHD_2"/>
    <property type="match status" value="1"/>
</dbReference>
<proteinExistence type="predicted"/>
<evidence type="ECO:0000256" key="4">
    <source>
        <dbReference type="PROSITE-ProRule" id="PRU00146"/>
    </source>
</evidence>
<dbReference type="PANTHER" id="PTHR13793">
    <property type="entry name" value="PHD FINGER PROTEINS"/>
    <property type="match status" value="1"/>
</dbReference>
<dbReference type="InterPro" id="IPR019787">
    <property type="entry name" value="Znf_PHD-finger"/>
</dbReference>
<evidence type="ECO:0000256" key="1">
    <source>
        <dbReference type="ARBA" id="ARBA00022723"/>
    </source>
</evidence>
<dbReference type="SUPFAM" id="SSF57903">
    <property type="entry name" value="FYVE/PHD zinc finger"/>
    <property type="match status" value="1"/>
</dbReference>
<dbReference type="Gene3D" id="3.30.40.10">
    <property type="entry name" value="Zinc/RING finger domain, C3HC4 (zinc finger)"/>
    <property type="match status" value="2"/>
</dbReference>
<dbReference type="EMBL" id="HBDZ01015146">
    <property type="protein sequence ID" value="CAD8250128.1"/>
    <property type="molecule type" value="Transcribed_RNA"/>
</dbReference>
<evidence type="ECO:0000256" key="6">
    <source>
        <dbReference type="SAM" id="MobiDB-lite"/>
    </source>
</evidence>
<dbReference type="PROSITE" id="PS51805">
    <property type="entry name" value="EPHD"/>
    <property type="match status" value="1"/>
</dbReference>
<evidence type="ECO:0000259" key="8">
    <source>
        <dbReference type="PROSITE" id="PS51805"/>
    </source>
</evidence>
<dbReference type="GO" id="GO:0006357">
    <property type="term" value="P:regulation of transcription by RNA polymerase II"/>
    <property type="evidence" value="ECO:0007669"/>
    <property type="project" value="TreeGrafter"/>
</dbReference>
<feature type="compositionally biased region" description="Basic and acidic residues" evidence="6">
    <location>
        <begin position="825"/>
        <end position="838"/>
    </location>
</feature>
<dbReference type="InterPro" id="IPR001965">
    <property type="entry name" value="Znf_PHD"/>
</dbReference>
<feature type="compositionally biased region" description="Low complexity" evidence="6">
    <location>
        <begin position="1"/>
        <end position="12"/>
    </location>
</feature>
<keyword evidence="1" id="KW-0479">Metal-binding</keyword>
<feature type="compositionally biased region" description="Gly residues" evidence="6">
    <location>
        <begin position="13"/>
        <end position="22"/>
    </location>
</feature>
<feature type="region of interest" description="Disordered" evidence="6">
    <location>
        <begin position="825"/>
        <end position="871"/>
    </location>
</feature>
<feature type="region of interest" description="Disordered" evidence="6">
    <location>
        <begin position="76"/>
        <end position="107"/>
    </location>
</feature>
<dbReference type="CDD" id="cd15492">
    <property type="entry name" value="PHD_BRPF_JADE_like"/>
    <property type="match status" value="1"/>
</dbReference>
<dbReference type="PANTHER" id="PTHR13793:SF107">
    <property type="entry name" value="BROMODOMAIN-CONTAINING PROTEIN HOMOLOG"/>
    <property type="match status" value="1"/>
</dbReference>
<dbReference type="GO" id="GO:0008270">
    <property type="term" value="F:zinc ion binding"/>
    <property type="evidence" value="ECO:0007669"/>
    <property type="project" value="UniProtKB-KW"/>
</dbReference>
<feature type="region of interest" description="Disordered" evidence="6">
    <location>
        <begin position="1"/>
        <end position="22"/>
    </location>
</feature>
<feature type="domain" description="PHD-type" evidence="8">
    <location>
        <begin position="305"/>
        <end position="436"/>
    </location>
</feature>
<evidence type="ECO:0000256" key="3">
    <source>
        <dbReference type="ARBA" id="ARBA00022833"/>
    </source>
</evidence>
<name>A0A7R9U004_9VIRI</name>
<evidence type="ECO:0000259" key="7">
    <source>
        <dbReference type="PROSITE" id="PS50016"/>
    </source>
</evidence>
<feature type="compositionally biased region" description="Low complexity" evidence="6">
    <location>
        <begin position="552"/>
        <end position="566"/>
    </location>
</feature>
<feature type="compositionally biased region" description="Low complexity" evidence="6">
    <location>
        <begin position="574"/>
        <end position="605"/>
    </location>
</feature>
<keyword evidence="2 4" id="KW-0863">Zinc-finger</keyword>
<organism evidence="9">
    <name type="scientific">Prasinoderma coloniale</name>
    <dbReference type="NCBI Taxonomy" id="156133"/>
    <lineage>
        <taxon>Eukaryota</taxon>
        <taxon>Viridiplantae</taxon>
        <taxon>Prasinodermophyta</taxon>
        <taxon>Prasinodermophyceae</taxon>
        <taxon>Prasinodermales</taxon>
        <taxon>Prasinodermaceae</taxon>
        <taxon>Prasinoderma</taxon>
    </lineage>
</organism>
<evidence type="ECO:0008006" key="10">
    <source>
        <dbReference type="Google" id="ProtNLM"/>
    </source>
</evidence>